<keyword evidence="2" id="KW-0472">Membrane</keyword>
<evidence type="ECO:0000313" key="5">
    <source>
        <dbReference type="Proteomes" id="UP000712570"/>
    </source>
</evidence>
<dbReference type="RefSeq" id="WP_166828398.1">
    <property type="nucleotide sequence ID" value="NZ_JAAOLX010000008.1"/>
</dbReference>
<dbReference type="EMBL" id="JAAOLX010000008">
    <property type="protein sequence ID" value="NHQ87678.1"/>
    <property type="molecule type" value="Genomic_DNA"/>
</dbReference>
<evidence type="ECO:0000256" key="2">
    <source>
        <dbReference type="SAM" id="Phobius"/>
    </source>
</evidence>
<reference evidence="4 5" key="1">
    <citation type="submission" date="2020-03" db="EMBL/GenBank/DDBJ databases">
        <title>Draft genome sequence of environmentally isolated violet-colored cultures.</title>
        <authorList>
            <person name="Wilson H.S."/>
        </authorList>
    </citation>
    <scope>NUCLEOTIDE SEQUENCE [LARGE SCALE GENOMIC DNA]</scope>
    <source>
        <strain evidence="4 5">HSC-16F04</strain>
    </source>
</reference>
<name>A0ABX0L4V6_9NEIS</name>
<keyword evidence="5" id="KW-1185">Reference proteome</keyword>
<dbReference type="Pfam" id="PF05036">
    <property type="entry name" value="SPOR"/>
    <property type="match status" value="1"/>
</dbReference>
<feature type="region of interest" description="Disordered" evidence="1">
    <location>
        <begin position="101"/>
        <end position="138"/>
    </location>
</feature>
<proteinExistence type="predicted"/>
<dbReference type="Gene3D" id="3.30.70.1070">
    <property type="entry name" value="Sporulation related repeat"/>
    <property type="match status" value="1"/>
</dbReference>
<dbReference type="Proteomes" id="UP000712570">
    <property type="component" value="Unassembled WGS sequence"/>
</dbReference>
<comment type="caution">
    <text evidence="4">The sequence shown here is derived from an EMBL/GenBank/DDBJ whole genome shotgun (WGS) entry which is preliminary data.</text>
</comment>
<dbReference type="SUPFAM" id="SSF110997">
    <property type="entry name" value="Sporulation related repeat"/>
    <property type="match status" value="1"/>
</dbReference>
<gene>
    <name evidence="4" type="ORF">HA050_16295</name>
</gene>
<sequence length="248" mass="25527">MNDALDPILQQEAQRKLKVQLAWRLGIAATLIVLALFGINWLDRQKDLPPPASTPEPIVQPAAEPKPEKIALPTPAASAAVEASSALSISTPIASSSDSGVIAGAAHKSPPTPSPAPGNKPTLKLEPVPPEPGSKPSSVIQTTPLPVKAPAPVIAPPAAAEPAQALITAAPQAAYPAAQHTRDGYTVQAGVFLQAQNANKLLSQLKAAGIPAYTETRVQIGPFKDKASADAAAAKLKRLGIEPIVRSN</sequence>
<accession>A0ABX0L4V6</accession>
<dbReference type="InterPro" id="IPR007730">
    <property type="entry name" value="SPOR-like_dom"/>
</dbReference>
<evidence type="ECO:0000313" key="4">
    <source>
        <dbReference type="EMBL" id="NHQ87678.1"/>
    </source>
</evidence>
<evidence type="ECO:0000259" key="3">
    <source>
        <dbReference type="Pfam" id="PF05036"/>
    </source>
</evidence>
<dbReference type="InterPro" id="IPR036680">
    <property type="entry name" value="SPOR-like_sf"/>
</dbReference>
<feature type="domain" description="SPOR" evidence="3">
    <location>
        <begin position="183"/>
        <end position="246"/>
    </location>
</feature>
<protein>
    <recommendedName>
        <fullName evidence="3">SPOR domain-containing protein</fullName>
    </recommendedName>
</protein>
<organism evidence="4 5">
    <name type="scientific">Iodobacter violaceini</name>
    <dbReference type="NCBI Taxonomy" id="3044271"/>
    <lineage>
        <taxon>Bacteria</taxon>
        <taxon>Pseudomonadati</taxon>
        <taxon>Pseudomonadota</taxon>
        <taxon>Betaproteobacteria</taxon>
        <taxon>Neisseriales</taxon>
        <taxon>Chitinibacteraceae</taxon>
        <taxon>Iodobacter</taxon>
    </lineage>
</organism>
<keyword evidence="2" id="KW-1133">Transmembrane helix</keyword>
<feature type="transmembrane region" description="Helical" evidence="2">
    <location>
        <begin position="21"/>
        <end position="42"/>
    </location>
</feature>
<keyword evidence="2" id="KW-0812">Transmembrane</keyword>
<evidence type="ECO:0000256" key="1">
    <source>
        <dbReference type="SAM" id="MobiDB-lite"/>
    </source>
</evidence>
<feature type="region of interest" description="Disordered" evidence="1">
    <location>
        <begin position="48"/>
        <end position="70"/>
    </location>
</feature>